<evidence type="ECO:0000256" key="3">
    <source>
        <dbReference type="ARBA" id="ARBA00022574"/>
    </source>
</evidence>
<dbReference type="GO" id="GO:0036435">
    <property type="term" value="F:K48-linked polyubiquitin modification-dependent protein binding"/>
    <property type="evidence" value="ECO:0007669"/>
    <property type="project" value="EnsemblFungi"/>
</dbReference>
<dbReference type="CDD" id="cd00200">
    <property type="entry name" value="WD40"/>
    <property type="match status" value="1"/>
</dbReference>
<feature type="repeat" description="WD" evidence="5">
    <location>
        <begin position="227"/>
        <end position="261"/>
    </location>
</feature>
<dbReference type="InterPro" id="IPR011989">
    <property type="entry name" value="ARM-like"/>
</dbReference>
<dbReference type="InterPro" id="IPR015155">
    <property type="entry name" value="PFU"/>
</dbReference>
<dbReference type="GO" id="GO:0140036">
    <property type="term" value="F:ubiquitin-modified protein reader activity"/>
    <property type="evidence" value="ECO:0007669"/>
    <property type="project" value="EnsemblFungi"/>
</dbReference>
<dbReference type="InterPro" id="IPR015943">
    <property type="entry name" value="WD40/YVTN_repeat-like_dom_sf"/>
</dbReference>
<dbReference type="Gene3D" id="1.25.10.10">
    <property type="entry name" value="Leucine-rich Repeat Variant"/>
    <property type="match status" value="1"/>
</dbReference>
<dbReference type="eggNOG" id="KOG0301">
    <property type="taxonomic scope" value="Eukaryota"/>
</dbReference>
<name>A7TIE6_VANPO</name>
<dbReference type="InterPro" id="IPR013535">
    <property type="entry name" value="PUL_dom"/>
</dbReference>
<dbReference type="PROSITE" id="PS00678">
    <property type="entry name" value="WD_REPEATS_1"/>
    <property type="match status" value="1"/>
</dbReference>
<protein>
    <recommendedName>
        <fullName evidence="10">Protein DOA1</fullName>
    </recommendedName>
</protein>
<dbReference type="PhylomeDB" id="A7TIE6"/>
<dbReference type="PANTHER" id="PTHR19849">
    <property type="entry name" value="PHOSPHOLIPASE A-2-ACTIVATING PROTEIN"/>
    <property type="match status" value="1"/>
</dbReference>
<evidence type="ECO:0000256" key="1">
    <source>
        <dbReference type="ARBA" id="ARBA00004496"/>
    </source>
</evidence>
<dbReference type="InterPro" id="IPR001680">
    <property type="entry name" value="WD40_rpt"/>
</dbReference>
<dbReference type="SMART" id="SM00320">
    <property type="entry name" value="WD40"/>
    <property type="match status" value="6"/>
</dbReference>
<evidence type="ECO:0000259" key="6">
    <source>
        <dbReference type="PROSITE" id="PS51394"/>
    </source>
</evidence>
<dbReference type="PANTHER" id="PTHR19849:SF0">
    <property type="entry name" value="PHOSPHOLIPASE A-2-ACTIVATING PROTEIN"/>
    <property type="match status" value="1"/>
</dbReference>
<dbReference type="GO" id="GO:0034517">
    <property type="term" value="P:ribophagy"/>
    <property type="evidence" value="ECO:0007669"/>
    <property type="project" value="EnsemblFungi"/>
</dbReference>
<dbReference type="Gene3D" id="2.130.10.10">
    <property type="entry name" value="YVTN repeat-like/Quinoprotein amine dehydrogenase"/>
    <property type="match status" value="1"/>
</dbReference>
<feature type="domain" description="PUL" evidence="7">
    <location>
        <begin position="468"/>
        <end position="719"/>
    </location>
</feature>
<dbReference type="FunCoup" id="A7TIE6">
    <property type="interactions" value="1468"/>
</dbReference>
<comment type="subcellular location">
    <subcellularLocation>
        <location evidence="1">Cytoplasm</location>
    </subcellularLocation>
</comment>
<dbReference type="InParanoid" id="A7TIE6"/>
<dbReference type="KEGG" id="vpo:Kpol_1054p60"/>
<dbReference type="GO" id="GO:0044877">
    <property type="term" value="F:protein-containing complex binding"/>
    <property type="evidence" value="ECO:0007669"/>
    <property type="project" value="EnsemblFungi"/>
</dbReference>
<dbReference type="InterPro" id="IPR036322">
    <property type="entry name" value="WD40_repeat_dom_sf"/>
</dbReference>
<dbReference type="PROSITE" id="PS50294">
    <property type="entry name" value="WD_REPEATS_REGION"/>
    <property type="match status" value="2"/>
</dbReference>
<dbReference type="HOGENOM" id="CLU_011791_2_0_1"/>
<dbReference type="Pfam" id="PF09070">
    <property type="entry name" value="PFU"/>
    <property type="match status" value="1"/>
</dbReference>
<evidence type="ECO:0000313" key="8">
    <source>
        <dbReference type="EMBL" id="EDO18012.1"/>
    </source>
</evidence>
<dbReference type="InterPro" id="IPR020472">
    <property type="entry name" value="WD40_PAC1"/>
</dbReference>
<dbReference type="PRINTS" id="PR00320">
    <property type="entry name" value="GPROTEINBRPT"/>
</dbReference>
<dbReference type="GO" id="GO:0005634">
    <property type="term" value="C:nucleus"/>
    <property type="evidence" value="ECO:0007669"/>
    <property type="project" value="EnsemblFungi"/>
</dbReference>
<dbReference type="SUPFAM" id="SSF50978">
    <property type="entry name" value="WD40 repeat-like"/>
    <property type="match status" value="1"/>
</dbReference>
<dbReference type="InterPro" id="IPR038122">
    <property type="entry name" value="PFU_sf"/>
</dbReference>
<evidence type="ECO:0008006" key="10">
    <source>
        <dbReference type="Google" id="ProtNLM"/>
    </source>
</evidence>
<dbReference type="PROSITE" id="PS50082">
    <property type="entry name" value="WD_REPEATS_2"/>
    <property type="match status" value="4"/>
</dbReference>
<dbReference type="GO" id="GO:0043130">
    <property type="term" value="F:ubiquitin binding"/>
    <property type="evidence" value="ECO:0007669"/>
    <property type="project" value="EnsemblFungi"/>
</dbReference>
<dbReference type="GO" id="GO:0006303">
    <property type="term" value="P:double-strand break repair via nonhomologous end joining"/>
    <property type="evidence" value="ECO:0007669"/>
    <property type="project" value="EnsemblFungi"/>
</dbReference>
<keyword evidence="9" id="KW-1185">Reference proteome</keyword>
<evidence type="ECO:0000256" key="4">
    <source>
        <dbReference type="ARBA" id="ARBA00022737"/>
    </source>
</evidence>
<dbReference type="InterPro" id="IPR019775">
    <property type="entry name" value="WD40_repeat_CS"/>
</dbReference>
<dbReference type="Pfam" id="PF00400">
    <property type="entry name" value="WD40"/>
    <property type="match status" value="6"/>
</dbReference>
<dbReference type="GO" id="GO:0070314">
    <property type="term" value="P:G1 to G0 transition"/>
    <property type="evidence" value="ECO:0007669"/>
    <property type="project" value="EnsemblFungi"/>
</dbReference>
<dbReference type="GO" id="GO:0010992">
    <property type="term" value="P:ubiquitin recycling"/>
    <property type="evidence" value="ECO:0007669"/>
    <property type="project" value="EnsemblFungi"/>
</dbReference>
<feature type="repeat" description="WD" evidence="5">
    <location>
        <begin position="101"/>
        <end position="131"/>
    </location>
</feature>
<dbReference type="OMA" id="STIMVKN"/>
<feature type="domain" description="PFU" evidence="6">
    <location>
        <begin position="363"/>
        <end position="460"/>
    </location>
</feature>
<accession>A7TIE6</accession>
<dbReference type="AlphaFoldDB" id="A7TIE6"/>
<evidence type="ECO:0000256" key="2">
    <source>
        <dbReference type="ARBA" id="ARBA00022490"/>
    </source>
</evidence>
<dbReference type="PROSITE" id="PS51394">
    <property type="entry name" value="PFU"/>
    <property type="match status" value="1"/>
</dbReference>
<dbReference type="OrthoDB" id="10265988at2759"/>
<dbReference type="GeneID" id="5546277"/>
<dbReference type="PROSITE" id="PS51396">
    <property type="entry name" value="PUL"/>
    <property type="match status" value="1"/>
</dbReference>
<dbReference type="EMBL" id="DS480395">
    <property type="protein sequence ID" value="EDO18012.1"/>
    <property type="molecule type" value="Genomic_DNA"/>
</dbReference>
<keyword evidence="2" id="KW-0963">Cytoplasm</keyword>
<gene>
    <name evidence="8" type="ORF">Kpol_1054p60</name>
</gene>
<dbReference type="RefSeq" id="XP_001645870.1">
    <property type="nucleotide sequence ID" value="XM_001645820.1"/>
</dbReference>
<feature type="repeat" description="WD" evidence="5">
    <location>
        <begin position="9"/>
        <end position="43"/>
    </location>
</feature>
<keyword evidence="4" id="KW-0677">Repeat</keyword>
<dbReference type="Pfam" id="PF08324">
    <property type="entry name" value="PUL"/>
    <property type="match status" value="1"/>
</dbReference>
<evidence type="ECO:0000313" key="9">
    <source>
        <dbReference type="Proteomes" id="UP000000267"/>
    </source>
</evidence>
<dbReference type="GO" id="GO:0072671">
    <property type="term" value="P:mitochondria-associated ubiquitin-dependent protein catabolic process"/>
    <property type="evidence" value="ECO:0007669"/>
    <property type="project" value="EnsemblFungi"/>
</dbReference>
<reference evidence="8 9" key="1">
    <citation type="journal article" date="2007" name="Proc. Natl. Acad. Sci. U.S.A.">
        <title>Independent sorting-out of thousands of duplicated gene pairs in two yeast species descended from a whole-genome duplication.</title>
        <authorList>
            <person name="Scannell D.R."/>
            <person name="Frank A.C."/>
            <person name="Conant G.C."/>
            <person name="Byrne K.P."/>
            <person name="Woolfit M."/>
            <person name="Wolfe K.H."/>
        </authorList>
    </citation>
    <scope>NUCLEOTIDE SEQUENCE [LARGE SCALE GENOMIC DNA]</scope>
    <source>
        <strain evidence="9">ATCC 22028 / DSM 70294 / BCRC 21397 / CBS 2163 / NBRC 10782 / NRRL Y-8283 / UCD 57-17</strain>
    </source>
</reference>
<evidence type="ECO:0000256" key="5">
    <source>
        <dbReference type="PROSITE-ProRule" id="PRU00221"/>
    </source>
</evidence>
<keyword evidence="3 5" id="KW-0853">WD repeat</keyword>
<proteinExistence type="predicted"/>
<dbReference type="GO" id="GO:0032473">
    <property type="term" value="C:cytoplasmic side of mitochondrial outer membrane"/>
    <property type="evidence" value="ECO:0007669"/>
    <property type="project" value="EnsemblFungi"/>
</dbReference>
<dbReference type="Proteomes" id="UP000000267">
    <property type="component" value="Unassembled WGS sequence"/>
</dbReference>
<feature type="repeat" description="WD" evidence="5">
    <location>
        <begin position="185"/>
        <end position="226"/>
    </location>
</feature>
<dbReference type="Gene3D" id="3.10.20.870">
    <property type="entry name" value="PFU (PLAA family ubiquitin binding), C-terminal domain"/>
    <property type="match status" value="1"/>
</dbReference>
<sequence length="719" mass="79828">MVYQLRATLKGHTQDVRDVVAISNERIASVSRDGTVRVWEVASVEGNGGQWTNKIIHSSDSFLNSISYDHDEGLIYFGGKDSLVNAKSVFSEVGEDPILTLVGHGGNVCSLRLQQGTLISGSWDKTSRVWSQGVERYVLKGHTASVWDACPVPHFDGTLQDVFITASADKTVRLWKKDQQVQCFTGIHEDVIRKVSVLDNGRKFVTASNDTTIKICDLETGSVLKTLSGHESFVYSVIISPKSKELISCGEDRSVRIWSYEGDVQQVIRLPAISIWCVDVLPNGDIIVGSSDNTIRIFTRDSAKIASKEEIDEFEKSVANFSLSSKTMDFDESKLSPYEILQQPGKKEGQVAVVKSPTGVIEAYQFSQGKWSKVGDVVSSGSGGNDSKIEFEGNLYDYVFDVDIEENKPPLKLPVNANDNPYTLADNFITRYELPSSYRDQIVNFIIKNTGGVSLDAPTNEGNLSNYKVLPVKRYLSILNFKPDSIFSGIVKLNQQEMTFDDESLAEIGAALHDIDHGWELLANVADTMRTSWKNKVPAFDIMRVIVTKLPNSTDISKFVEEGLDNKNISIAMLTVRLLNNCFENKIWGMNLMGSSNVKESIFETIGTIFPDATRQQSANYAVAVSTLLLNYTILLVQDNSHMDVLHLLADAINSKFSPLEEFQGSEEAAYRLAVAYGNLSTIDPTLKKFANSVVWLKNVKIKYNNVPRFNDLFSDLSL</sequence>
<dbReference type="STRING" id="436907.A7TIE6"/>
<organism evidence="9">
    <name type="scientific">Vanderwaltozyma polyspora (strain ATCC 22028 / DSM 70294 / BCRC 21397 / CBS 2163 / NBRC 10782 / NRRL Y-8283 / UCD 57-17)</name>
    <name type="common">Kluyveromyces polysporus</name>
    <dbReference type="NCBI Taxonomy" id="436907"/>
    <lineage>
        <taxon>Eukaryota</taxon>
        <taxon>Fungi</taxon>
        <taxon>Dikarya</taxon>
        <taxon>Ascomycota</taxon>
        <taxon>Saccharomycotina</taxon>
        <taxon>Saccharomycetes</taxon>
        <taxon>Saccharomycetales</taxon>
        <taxon>Saccharomycetaceae</taxon>
        <taxon>Vanderwaltozyma</taxon>
    </lineage>
</organism>
<evidence type="ECO:0000259" key="7">
    <source>
        <dbReference type="PROSITE" id="PS51396"/>
    </source>
</evidence>